<gene>
    <name evidence="2" type="ordered locus">BCAH820_2279</name>
</gene>
<organism evidence="2 3">
    <name type="scientific">Bacillus cereus (strain AH820)</name>
    <dbReference type="NCBI Taxonomy" id="405535"/>
    <lineage>
        <taxon>Bacteria</taxon>
        <taxon>Bacillati</taxon>
        <taxon>Bacillota</taxon>
        <taxon>Bacilli</taxon>
        <taxon>Bacillales</taxon>
        <taxon>Bacillaceae</taxon>
        <taxon>Bacillus</taxon>
        <taxon>Bacillus cereus group</taxon>
    </lineage>
</organism>
<dbReference type="EMBL" id="CP001283">
    <property type="protein sequence ID" value="ACK87659.1"/>
    <property type="molecule type" value="Genomic_DNA"/>
</dbReference>
<reference evidence="2 3" key="1">
    <citation type="submission" date="2008-10" db="EMBL/GenBank/DDBJ databases">
        <title>Genome sequence of Bacillus cereus AH820.</title>
        <authorList>
            <person name="Dodson R.J."/>
            <person name="Durkin A.S."/>
            <person name="Rosovitz M.J."/>
            <person name="Rasko D.A."/>
            <person name="Hoffmaster A."/>
            <person name="Ravel J."/>
            <person name="Sutton G."/>
        </authorList>
    </citation>
    <scope>NUCLEOTIDE SEQUENCE [LARGE SCALE GENOMIC DNA]</scope>
    <source>
        <strain evidence="2 3">AH820</strain>
    </source>
</reference>
<keyword evidence="1" id="KW-0812">Transmembrane</keyword>
<keyword evidence="1" id="KW-1133">Transmembrane helix</keyword>
<evidence type="ECO:0000313" key="2">
    <source>
        <dbReference type="EMBL" id="ACK87659.1"/>
    </source>
</evidence>
<dbReference type="HOGENOM" id="CLU_3265070_0_0_9"/>
<feature type="transmembrane region" description="Helical" evidence="1">
    <location>
        <begin position="14"/>
        <end position="35"/>
    </location>
</feature>
<name>B7JMI1_BACC0</name>
<evidence type="ECO:0000313" key="3">
    <source>
        <dbReference type="Proteomes" id="UP000001363"/>
    </source>
</evidence>
<dbReference type="AlphaFoldDB" id="B7JMI1"/>
<accession>B7JMI1</accession>
<sequence length="41" mass="5004">MQFILKKVIPDMYYLRYAVTGITITFLCPFMFHMLRLKKCE</sequence>
<keyword evidence="1" id="KW-0472">Membrane</keyword>
<protein>
    <submittedName>
        <fullName evidence="2">Conserved domain protein</fullName>
    </submittedName>
</protein>
<dbReference type="Proteomes" id="UP000001363">
    <property type="component" value="Chromosome"/>
</dbReference>
<proteinExistence type="predicted"/>
<evidence type="ECO:0000256" key="1">
    <source>
        <dbReference type="SAM" id="Phobius"/>
    </source>
</evidence>
<dbReference type="KEGG" id="bcu:BCAH820_2279"/>